<keyword evidence="2" id="KW-0812">Transmembrane</keyword>
<evidence type="ECO:0000256" key="2">
    <source>
        <dbReference type="SAM" id="Phobius"/>
    </source>
</evidence>
<organism evidence="3 4">
    <name type="scientific">Mya arenaria</name>
    <name type="common">Soft-shell clam</name>
    <dbReference type="NCBI Taxonomy" id="6604"/>
    <lineage>
        <taxon>Eukaryota</taxon>
        <taxon>Metazoa</taxon>
        <taxon>Spiralia</taxon>
        <taxon>Lophotrochozoa</taxon>
        <taxon>Mollusca</taxon>
        <taxon>Bivalvia</taxon>
        <taxon>Autobranchia</taxon>
        <taxon>Heteroconchia</taxon>
        <taxon>Euheterodonta</taxon>
        <taxon>Imparidentia</taxon>
        <taxon>Neoheterodontei</taxon>
        <taxon>Myida</taxon>
        <taxon>Myoidea</taxon>
        <taxon>Myidae</taxon>
        <taxon>Mya</taxon>
    </lineage>
</organism>
<name>A0ABY7EVE2_MYAAR</name>
<proteinExistence type="predicted"/>
<dbReference type="Proteomes" id="UP001164746">
    <property type="component" value="Chromosome 8"/>
</dbReference>
<feature type="region of interest" description="Disordered" evidence="1">
    <location>
        <begin position="211"/>
        <end position="233"/>
    </location>
</feature>
<reference evidence="3" key="1">
    <citation type="submission" date="2022-11" db="EMBL/GenBank/DDBJ databases">
        <title>Centuries of genome instability and evolution in soft-shell clam transmissible cancer (bioRxiv).</title>
        <authorList>
            <person name="Hart S.F.M."/>
            <person name="Yonemitsu M.A."/>
            <person name="Giersch R.M."/>
            <person name="Beal B.F."/>
            <person name="Arriagada G."/>
            <person name="Davis B.W."/>
            <person name="Ostrander E.A."/>
            <person name="Goff S.P."/>
            <person name="Metzger M.J."/>
        </authorList>
    </citation>
    <scope>NUCLEOTIDE SEQUENCE</scope>
    <source>
        <strain evidence="3">MELC-2E11</strain>
        <tissue evidence="3">Siphon/mantle</tissue>
    </source>
</reference>
<feature type="region of interest" description="Disordered" evidence="1">
    <location>
        <begin position="268"/>
        <end position="315"/>
    </location>
</feature>
<keyword evidence="4" id="KW-1185">Reference proteome</keyword>
<sequence>MLPRRNEYFPHVRDSIQEFINRRPDGSRIQLFGVTDYNYKILDITKSNSSEIWSKKLLELKPGDFEYSHNGTVSSVLLNANLKDCFDHYQGLTQISVLIGPSTTMGVLNFKKLTFKSFVIQTDVPPSKDSLVTFATNLNHVFLVSESDELNKLIAEDTEHKCNTDKYWRSDFNTCESCKNKCSRASLTCENQDLAVECKYQIEEWTRLKQSTAGPTTSDPWVSSPFAQEPEKSPSSGWWRYLVWSLGGTLGVATLVVVLCRVKGMRRRREMTAMDGRPNEERGNDHRMLPDNRPVTDTQPHDDRLSREARPYVDGGLEVQREETQPLMKVADAIKAAPVHNGPFLDMHAATNIQPCPPSPRQEANL</sequence>
<feature type="compositionally biased region" description="Basic and acidic residues" evidence="1">
    <location>
        <begin position="277"/>
        <end position="290"/>
    </location>
</feature>
<protein>
    <submittedName>
        <fullName evidence="3">Uncharacterized protein</fullName>
    </submittedName>
</protein>
<feature type="transmembrane region" description="Helical" evidence="2">
    <location>
        <begin position="238"/>
        <end position="260"/>
    </location>
</feature>
<accession>A0ABY7EVE2</accession>
<evidence type="ECO:0000313" key="3">
    <source>
        <dbReference type="EMBL" id="WAR12924.1"/>
    </source>
</evidence>
<keyword evidence="2" id="KW-1133">Transmembrane helix</keyword>
<gene>
    <name evidence="3" type="ORF">MAR_027104</name>
</gene>
<dbReference type="EMBL" id="CP111019">
    <property type="protein sequence ID" value="WAR12924.1"/>
    <property type="molecule type" value="Genomic_DNA"/>
</dbReference>
<feature type="compositionally biased region" description="Polar residues" evidence="1">
    <location>
        <begin position="211"/>
        <end position="221"/>
    </location>
</feature>
<evidence type="ECO:0000256" key="1">
    <source>
        <dbReference type="SAM" id="MobiDB-lite"/>
    </source>
</evidence>
<keyword evidence="2" id="KW-0472">Membrane</keyword>
<feature type="compositionally biased region" description="Basic and acidic residues" evidence="1">
    <location>
        <begin position="299"/>
        <end position="311"/>
    </location>
</feature>
<evidence type="ECO:0000313" key="4">
    <source>
        <dbReference type="Proteomes" id="UP001164746"/>
    </source>
</evidence>